<dbReference type="Pfam" id="PF01042">
    <property type="entry name" value="Ribonuc_L-PSP"/>
    <property type="match status" value="1"/>
</dbReference>
<dbReference type="Proteomes" id="UP000020218">
    <property type="component" value="Unassembled WGS sequence"/>
</dbReference>
<accession>A0A011PKE3</accession>
<organism evidence="2 3">
    <name type="scientific">Candidatus Accumulibacter adjunctus</name>
    <dbReference type="NCBI Taxonomy" id="1454001"/>
    <lineage>
        <taxon>Bacteria</taxon>
        <taxon>Pseudomonadati</taxon>
        <taxon>Pseudomonadota</taxon>
        <taxon>Betaproteobacteria</taxon>
        <taxon>Candidatus Accumulibacter</taxon>
    </lineage>
</organism>
<dbReference type="NCBIfam" id="TIGR00004">
    <property type="entry name" value="Rid family detoxifying hydrolase"/>
    <property type="match status" value="1"/>
</dbReference>
<comment type="caution">
    <text evidence="2">The sequence shown here is derived from an EMBL/GenBank/DDBJ whole genome shotgun (WGS) entry which is preliminary data.</text>
</comment>
<dbReference type="CDD" id="cd00448">
    <property type="entry name" value="YjgF_YER057c_UK114_family"/>
    <property type="match status" value="1"/>
</dbReference>
<dbReference type="Gene3D" id="3.30.1330.40">
    <property type="entry name" value="RutC-like"/>
    <property type="match status" value="1"/>
</dbReference>
<dbReference type="PANTHER" id="PTHR11803:SF39">
    <property type="entry name" value="2-IMINOBUTANOATE_2-IMINOPROPANOATE DEAMINASE"/>
    <property type="match status" value="1"/>
</dbReference>
<dbReference type="GO" id="GO:0005829">
    <property type="term" value="C:cytosol"/>
    <property type="evidence" value="ECO:0007669"/>
    <property type="project" value="TreeGrafter"/>
</dbReference>
<dbReference type="InterPro" id="IPR006056">
    <property type="entry name" value="RidA"/>
</dbReference>
<dbReference type="PANTHER" id="PTHR11803">
    <property type="entry name" value="2-IMINOBUTANOATE/2-IMINOPROPANOATE DEAMINASE RIDA"/>
    <property type="match status" value="1"/>
</dbReference>
<dbReference type="InterPro" id="IPR035959">
    <property type="entry name" value="RutC-like_sf"/>
</dbReference>
<evidence type="ECO:0000256" key="1">
    <source>
        <dbReference type="ARBA" id="ARBA00010552"/>
    </source>
</evidence>
<comment type="similarity">
    <text evidence="1">Belongs to the RutC family.</text>
</comment>
<dbReference type="PATRIC" id="fig|1454001.3.peg.2397"/>
<dbReference type="EC" id="3.5.4.-" evidence="2"/>
<dbReference type="EMBL" id="JFAX01000013">
    <property type="protein sequence ID" value="EXI66769.1"/>
    <property type="molecule type" value="Genomic_DNA"/>
</dbReference>
<keyword evidence="2" id="KW-0378">Hydrolase</keyword>
<proteinExistence type="inferred from homology"/>
<dbReference type="FunFam" id="3.30.1330.40:FF:000001">
    <property type="entry name" value="L-PSP family endoribonuclease"/>
    <property type="match status" value="1"/>
</dbReference>
<gene>
    <name evidence="2" type="primary">yabJ_2</name>
    <name evidence="2" type="ORF">AW08_02352</name>
</gene>
<keyword evidence="3" id="KW-1185">Reference proteome</keyword>
<reference evidence="2" key="1">
    <citation type="submission" date="2014-02" db="EMBL/GenBank/DDBJ databases">
        <title>Expanding our view of genomic diversity in Candidatus Accumulibacter clades.</title>
        <authorList>
            <person name="Skennerton C.T."/>
            <person name="Barr J.J."/>
            <person name="Slater F.R."/>
            <person name="Bond P.L."/>
            <person name="Tyson G.W."/>
        </authorList>
    </citation>
    <scope>NUCLEOTIDE SEQUENCE [LARGE SCALE GENOMIC DNA]</scope>
</reference>
<dbReference type="SUPFAM" id="SSF55298">
    <property type="entry name" value="YjgF-like"/>
    <property type="match status" value="1"/>
</dbReference>
<protein>
    <submittedName>
        <fullName evidence="2">Enamine/imine deaminase</fullName>
        <ecNumber evidence="2">3.5.4.-</ecNumber>
    </submittedName>
</protein>
<evidence type="ECO:0000313" key="3">
    <source>
        <dbReference type="Proteomes" id="UP000020218"/>
    </source>
</evidence>
<dbReference type="InterPro" id="IPR006175">
    <property type="entry name" value="YjgF/YER057c/UK114"/>
</dbReference>
<dbReference type="GO" id="GO:0019239">
    <property type="term" value="F:deaminase activity"/>
    <property type="evidence" value="ECO:0007669"/>
    <property type="project" value="TreeGrafter"/>
</dbReference>
<dbReference type="STRING" id="1454001.AW08_02352"/>
<sequence length="127" mass="13185">MKRTIISTPLAPAAIGTYSQAVRAGDTVYLSGQIGLEPATMKLAEGIDAQIVRVFDNLQAVAETAGGSLADVVKLNVYLTDLVHFAKVNEVMGRYFVAPFPARAAVGVAALPRGALVEADAIMVIGG</sequence>
<name>A0A011PKE3_9PROT</name>
<evidence type="ECO:0000313" key="2">
    <source>
        <dbReference type="EMBL" id="EXI66769.1"/>
    </source>
</evidence>
<dbReference type="AlphaFoldDB" id="A0A011PKE3"/>